<evidence type="ECO:0000259" key="7">
    <source>
        <dbReference type="Pfam" id="PF00441"/>
    </source>
</evidence>
<dbReference type="PANTHER" id="PTHR43292:SF4">
    <property type="entry name" value="ACYL-COA DEHYDROGENASE FADE34"/>
    <property type="match status" value="1"/>
</dbReference>
<proteinExistence type="inferred from homology"/>
<dbReference type="Gene3D" id="1.20.140.10">
    <property type="entry name" value="Butyryl-CoA Dehydrogenase, subunit A, domain 3"/>
    <property type="match status" value="1"/>
</dbReference>
<reference evidence="10 11" key="2">
    <citation type="journal article" date="2017" name="Int. J. Syst. Evol. Microbiol.">
        <title>Mycobacterium stephanolepidis sp. nov., a rapidly growing species related to Mycobacterium chelonae, isolated from marine teleost fish, Stephanolepis cirrhifer.</title>
        <authorList>
            <person name="Fukano H."/>
            <person name="Wada S."/>
            <person name="Kurata O."/>
            <person name="Katayama K."/>
            <person name="Fujiwara N."/>
            <person name="Hoshino Y."/>
        </authorList>
    </citation>
    <scope>NUCLEOTIDE SEQUENCE [LARGE SCALE GENOMIC DNA]</scope>
    <source>
        <strain evidence="10 11">NJB0901</strain>
    </source>
</reference>
<feature type="domain" description="Acyl-CoA dehydrogenase/oxidase C-terminal" evidence="7">
    <location>
        <begin position="232"/>
        <end position="376"/>
    </location>
</feature>
<dbReference type="InterPro" id="IPR037069">
    <property type="entry name" value="AcylCoA_DH/ox_N_sf"/>
</dbReference>
<keyword evidence="3 6" id="KW-0285">Flavoprotein</keyword>
<dbReference type="GO" id="GO:0005886">
    <property type="term" value="C:plasma membrane"/>
    <property type="evidence" value="ECO:0007669"/>
    <property type="project" value="TreeGrafter"/>
</dbReference>
<evidence type="ECO:0000256" key="4">
    <source>
        <dbReference type="ARBA" id="ARBA00022827"/>
    </source>
</evidence>
<dbReference type="Gene3D" id="2.40.110.10">
    <property type="entry name" value="Butyryl-CoA Dehydrogenase, subunit A, domain 2"/>
    <property type="match status" value="1"/>
</dbReference>
<dbReference type="SUPFAM" id="SSF47203">
    <property type="entry name" value="Acyl-CoA dehydrogenase C-terminal domain-like"/>
    <property type="match status" value="1"/>
</dbReference>
<evidence type="ECO:0000256" key="3">
    <source>
        <dbReference type="ARBA" id="ARBA00022630"/>
    </source>
</evidence>
<organism evidence="10 11">
    <name type="scientific">[Mycobacterium] stephanolepidis</name>
    <dbReference type="NCBI Taxonomy" id="1520670"/>
    <lineage>
        <taxon>Bacteria</taxon>
        <taxon>Bacillati</taxon>
        <taxon>Actinomycetota</taxon>
        <taxon>Actinomycetes</taxon>
        <taxon>Mycobacteriales</taxon>
        <taxon>Mycobacteriaceae</taxon>
        <taxon>Mycobacteroides</taxon>
    </lineage>
</organism>
<dbReference type="Proteomes" id="UP000217954">
    <property type="component" value="Chromosome"/>
</dbReference>
<evidence type="ECO:0000259" key="8">
    <source>
        <dbReference type="Pfam" id="PF02770"/>
    </source>
</evidence>
<evidence type="ECO:0000256" key="1">
    <source>
        <dbReference type="ARBA" id="ARBA00001974"/>
    </source>
</evidence>
<dbReference type="AlphaFoldDB" id="A0A1Z4ETD1"/>
<evidence type="ECO:0000259" key="9">
    <source>
        <dbReference type="Pfam" id="PF02771"/>
    </source>
</evidence>
<dbReference type="Pfam" id="PF02770">
    <property type="entry name" value="Acyl-CoA_dh_M"/>
    <property type="match status" value="1"/>
</dbReference>
<dbReference type="InterPro" id="IPR009100">
    <property type="entry name" value="AcylCoA_DH/oxidase_NM_dom_sf"/>
</dbReference>
<dbReference type="PANTHER" id="PTHR43292">
    <property type="entry name" value="ACYL-COA DEHYDROGENASE"/>
    <property type="match status" value="1"/>
</dbReference>
<dbReference type="InterPro" id="IPR046373">
    <property type="entry name" value="Acyl-CoA_Oxase/DH_mid-dom_sf"/>
</dbReference>
<dbReference type="KEGG" id="mste:MSTE_00867"/>
<dbReference type="InterPro" id="IPR013786">
    <property type="entry name" value="AcylCoA_DH/ox_N"/>
</dbReference>
<dbReference type="InterPro" id="IPR006091">
    <property type="entry name" value="Acyl-CoA_Oxase/DH_mid-dom"/>
</dbReference>
<dbReference type="InterPro" id="IPR036250">
    <property type="entry name" value="AcylCo_DH-like_C"/>
</dbReference>
<dbReference type="GO" id="GO:0016627">
    <property type="term" value="F:oxidoreductase activity, acting on the CH-CH group of donors"/>
    <property type="evidence" value="ECO:0007669"/>
    <property type="project" value="InterPro"/>
</dbReference>
<keyword evidence="5 6" id="KW-0560">Oxidoreductase</keyword>
<dbReference type="Pfam" id="PF00441">
    <property type="entry name" value="Acyl-CoA_dh_1"/>
    <property type="match status" value="1"/>
</dbReference>
<reference evidence="11" key="1">
    <citation type="journal article" date="2017" name="Genome Announc.">
        <title>Complete Genome Sequence of Mycobacterium stephanolepidis.</title>
        <authorList>
            <person name="Fukano H."/>
            <person name="Yoshida M."/>
            <person name="Katayama Y."/>
            <person name="Omatsu T."/>
            <person name="Mizutani T."/>
            <person name="Kurata O."/>
            <person name="Wada S."/>
            <person name="Hoshino Y."/>
        </authorList>
    </citation>
    <scope>NUCLEOTIDE SEQUENCE [LARGE SCALE GENOMIC DNA]</scope>
    <source>
        <strain evidence="11">NJB0901</strain>
    </source>
</reference>
<dbReference type="Pfam" id="PF02771">
    <property type="entry name" value="Acyl-CoA_dh_N"/>
    <property type="match status" value="1"/>
</dbReference>
<keyword evidence="11" id="KW-1185">Reference proteome</keyword>
<dbReference type="InterPro" id="IPR009075">
    <property type="entry name" value="AcylCo_DH/oxidase_C"/>
</dbReference>
<dbReference type="Gene3D" id="1.10.540.10">
    <property type="entry name" value="Acyl-CoA dehydrogenase/oxidase, N-terminal domain"/>
    <property type="match status" value="1"/>
</dbReference>
<dbReference type="GO" id="GO:0050660">
    <property type="term" value="F:flavin adenine dinucleotide binding"/>
    <property type="evidence" value="ECO:0007669"/>
    <property type="project" value="InterPro"/>
</dbReference>
<accession>A0A1Z4ETD1</accession>
<sequence length="382" mass="42539">MVEVMDLTFSPEQCVFREEVRSWLASNAVTTGTGDEEARFRQRIEWQRRLNEAGWAAVHWPERFGGRGATYTETAIFYEELAKARTPLLANGIGLMLVGPTLMAWGTPEQQARYLPPIMSADEIWCQGFSEPGAGSDLASLRTRAVRDDDEWVVTGQKVWTSFAQYSKWCILLARTDPDVKKHRGISFFLMDMEQPGVTVRPIRQMTGESEFNELFLDDVRIPAENLVGGLNNGWQVAMTTLMNERAGLGFALQATLRNEVDDLFDAAIGNGTIDDARIADRLGEVYLRVEMLRHIAWRTLSAVEANRAPGPEGSIGKWLWSETAQDIAALAVDILGDAALCTNSPWSFELMRAPGYTIEGGTTQVQKNIIAERVLGLPKAH</sequence>
<gene>
    <name evidence="10" type="ORF">MSTE_00867</name>
</gene>
<dbReference type="EMBL" id="AP018165">
    <property type="protein sequence ID" value="BAX96202.1"/>
    <property type="molecule type" value="Genomic_DNA"/>
</dbReference>
<comment type="similarity">
    <text evidence="2 6">Belongs to the acyl-CoA dehydrogenase family.</text>
</comment>
<evidence type="ECO:0000256" key="6">
    <source>
        <dbReference type="RuleBase" id="RU362125"/>
    </source>
</evidence>
<evidence type="ECO:0000313" key="10">
    <source>
        <dbReference type="EMBL" id="BAX96202.1"/>
    </source>
</evidence>
<protein>
    <submittedName>
        <fullName evidence="10">Putative acyl-CoA dehydrogenase FadE</fullName>
    </submittedName>
</protein>
<feature type="domain" description="Acyl-CoA dehydrogenase/oxidase N-terminal" evidence="9">
    <location>
        <begin position="10"/>
        <end position="121"/>
    </location>
</feature>
<feature type="domain" description="Acyl-CoA oxidase/dehydrogenase middle" evidence="8">
    <location>
        <begin position="126"/>
        <end position="220"/>
    </location>
</feature>
<keyword evidence="4 6" id="KW-0274">FAD</keyword>
<name>A0A1Z4ETD1_9MYCO</name>
<dbReference type="InterPro" id="IPR052161">
    <property type="entry name" value="Mycobact_Acyl-CoA_DH"/>
</dbReference>
<evidence type="ECO:0000313" key="11">
    <source>
        <dbReference type="Proteomes" id="UP000217954"/>
    </source>
</evidence>
<comment type="cofactor">
    <cofactor evidence="1 6">
        <name>FAD</name>
        <dbReference type="ChEBI" id="CHEBI:57692"/>
    </cofactor>
</comment>
<evidence type="ECO:0000256" key="5">
    <source>
        <dbReference type="ARBA" id="ARBA00023002"/>
    </source>
</evidence>
<evidence type="ECO:0000256" key="2">
    <source>
        <dbReference type="ARBA" id="ARBA00009347"/>
    </source>
</evidence>
<dbReference type="SUPFAM" id="SSF56645">
    <property type="entry name" value="Acyl-CoA dehydrogenase NM domain-like"/>
    <property type="match status" value="1"/>
</dbReference>
<dbReference type="FunFam" id="2.40.110.10:FF:000011">
    <property type="entry name" value="Acyl-CoA dehydrogenase FadE34"/>
    <property type="match status" value="1"/>
</dbReference>